<reference evidence="1" key="1">
    <citation type="submission" date="2016-10" db="EMBL/GenBank/DDBJ databases">
        <title>Sequence of Gallionella enrichment culture.</title>
        <authorList>
            <person name="Poehlein A."/>
            <person name="Muehling M."/>
            <person name="Daniel R."/>
        </authorList>
    </citation>
    <scope>NUCLEOTIDE SEQUENCE</scope>
</reference>
<name>A0A1J5PFK7_9ZZZZ</name>
<dbReference type="EMBL" id="MLJW01006684">
    <property type="protein sequence ID" value="OIQ66324.1"/>
    <property type="molecule type" value="Genomic_DNA"/>
</dbReference>
<dbReference type="AlphaFoldDB" id="A0A1J5PFK7"/>
<evidence type="ECO:0000313" key="1">
    <source>
        <dbReference type="EMBL" id="OIQ66324.1"/>
    </source>
</evidence>
<dbReference type="Gene3D" id="3.40.50.2300">
    <property type="match status" value="1"/>
</dbReference>
<dbReference type="SUPFAM" id="SSF53822">
    <property type="entry name" value="Periplasmic binding protein-like I"/>
    <property type="match status" value="1"/>
</dbReference>
<protein>
    <submittedName>
        <fullName evidence="1">Uncharacterized protein</fullName>
    </submittedName>
</protein>
<proteinExistence type="predicted"/>
<gene>
    <name evidence="1" type="ORF">GALL_521070</name>
</gene>
<sequence length="85" mass="9457">MLDGKGINATKAFVKFSAPNMPCRRAKWRVCYAQTPLYADAAARAKGFDACAVVEALAGFDFDWLGNGTTSYRIDDHQAFREFRS</sequence>
<dbReference type="InterPro" id="IPR028082">
    <property type="entry name" value="Peripla_BP_I"/>
</dbReference>
<comment type="caution">
    <text evidence="1">The sequence shown here is derived from an EMBL/GenBank/DDBJ whole genome shotgun (WGS) entry which is preliminary data.</text>
</comment>
<organism evidence="1">
    <name type="scientific">mine drainage metagenome</name>
    <dbReference type="NCBI Taxonomy" id="410659"/>
    <lineage>
        <taxon>unclassified sequences</taxon>
        <taxon>metagenomes</taxon>
        <taxon>ecological metagenomes</taxon>
    </lineage>
</organism>
<accession>A0A1J5PFK7</accession>